<comment type="caution">
    <text evidence="1">The sequence shown here is derived from an EMBL/GenBank/DDBJ whole genome shotgun (WGS) entry which is preliminary data.</text>
</comment>
<name>A0ABR2BHJ6_9ROSI</name>
<protein>
    <submittedName>
        <fullName evidence="1">Uncharacterized protein</fullName>
    </submittedName>
</protein>
<gene>
    <name evidence="1" type="ORF">V6N12_073580</name>
</gene>
<evidence type="ECO:0000313" key="1">
    <source>
        <dbReference type="EMBL" id="KAK8506627.1"/>
    </source>
</evidence>
<accession>A0ABR2BHJ6</accession>
<organism evidence="1 2">
    <name type="scientific">Hibiscus sabdariffa</name>
    <name type="common">roselle</name>
    <dbReference type="NCBI Taxonomy" id="183260"/>
    <lineage>
        <taxon>Eukaryota</taxon>
        <taxon>Viridiplantae</taxon>
        <taxon>Streptophyta</taxon>
        <taxon>Embryophyta</taxon>
        <taxon>Tracheophyta</taxon>
        <taxon>Spermatophyta</taxon>
        <taxon>Magnoliopsida</taxon>
        <taxon>eudicotyledons</taxon>
        <taxon>Gunneridae</taxon>
        <taxon>Pentapetalae</taxon>
        <taxon>rosids</taxon>
        <taxon>malvids</taxon>
        <taxon>Malvales</taxon>
        <taxon>Malvaceae</taxon>
        <taxon>Malvoideae</taxon>
        <taxon>Hibiscus</taxon>
    </lineage>
</organism>
<sequence>MVVSERRRVYRSGGGDDFLPRWLLRSFRSLRGRSGETKERTREGTLAIVERWPQFVEELVGRSSNGGAWRLEQWRLRLMGLSSALFRREKSY</sequence>
<dbReference type="Proteomes" id="UP001472677">
    <property type="component" value="Unassembled WGS sequence"/>
</dbReference>
<reference evidence="1 2" key="1">
    <citation type="journal article" date="2024" name="G3 (Bethesda)">
        <title>Genome assembly of Hibiscus sabdariffa L. provides insights into metabolisms of medicinal natural products.</title>
        <authorList>
            <person name="Kim T."/>
        </authorList>
    </citation>
    <scope>NUCLEOTIDE SEQUENCE [LARGE SCALE GENOMIC DNA]</scope>
    <source>
        <strain evidence="1">TK-2024</strain>
        <tissue evidence="1">Old leaves</tissue>
    </source>
</reference>
<evidence type="ECO:0000313" key="2">
    <source>
        <dbReference type="Proteomes" id="UP001472677"/>
    </source>
</evidence>
<keyword evidence="2" id="KW-1185">Reference proteome</keyword>
<dbReference type="EMBL" id="JBBPBM010000117">
    <property type="protein sequence ID" value="KAK8506627.1"/>
    <property type="molecule type" value="Genomic_DNA"/>
</dbReference>
<proteinExistence type="predicted"/>